<dbReference type="Gramene" id="ERN12164">
    <property type="protein sequence ID" value="ERN12164"/>
    <property type="gene ID" value="AMTR_s00034p00063060"/>
</dbReference>
<protein>
    <submittedName>
        <fullName evidence="1">Uncharacterized protein</fullName>
    </submittedName>
</protein>
<dbReference type="Proteomes" id="UP000017836">
    <property type="component" value="Unassembled WGS sequence"/>
</dbReference>
<gene>
    <name evidence="1" type="ORF">AMTR_s00034p00063060</name>
</gene>
<accession>W1PWE7</accession>
<organism evidence="1 2">
    <name type="scientific">Amborella trichopoda</name>
    <dbReference type="NCBI Taxonomy" id="13333"/>
    <lineage>
        <taxon>Eukaryota</taxon>
        <taxon>Viridiplantae</taxon>
        <taxon>Streptophyta</taxon>
        <taxon>Embryophyta</taxon>
        <taxon>Tracheophyta</taxon>
        <taxon>Spermatophyta</taxon>
        <taxon>Magnoliopsida</taxon>
        <taxon>Amborellales</taxon>
        <taxon>Amborellaceae</taxon>
        <taxon>Amborella</taxon>
    </lineage>
</organism>
<reference evidence="2" key="1">
    <citation type="journal article" date="2013" name="Science">
        <title>The Amborella genome and the evolution of flowering plants.</title>
        <authorList>
            <consortium name="Amborella Genome Project"/>
        </authorList>
    </citation>
    <scope>NUCLEOTIDE SEQUENCE [LARGE SCALE GENOMIC DNA]</scope>
</reference>
<keyword evidence="2" id="KW-1185">Reference proteome</keyword>
<sequence>MAHSFEFFREREREVAGRWSWRNGVVNERSSERTGRQRKRWAAEKGLVRRRQQWEVEDTATSGDGVIGATGGLRLQVSDGCRWVYQRIRERLRCKRWAQGVGGRESREGREGD</sequence>
<evidence type="ECO:0000313" key="2">
    <source>
        <dbReference type="Proteomes" id="UP000017836"/>
    </source>
</evidence>
<dbReference type="HOGENOM" id="CLU_2136837_0_0_1"/>
<dbReference type="EMBL" id="KI392616">
    <property type="protein sequence ID" value="ERN12164.1"/>
    <property type="molecule type" value="Genomic_DNA"/>
</dbReference>
<proteinExistence type="predicted"/>
<evidence type="ECO:0000313" key="1">
    <source>
        <dbReference type="EMBL" id="ERN12164.1"/>
    </source>
</evidence>
<dbReference type="AlphaFoldDB" id="W1PWE7"/>
<name>W1PWE7_AMBTC</name>